<name>A0A3R9NPR9_9BACT</name>
<keyword evidence="3" id="KW-1185">Reference proteome</keyword>
<keyword evidence="1" id="KW-1133">Transmembrane helix</keyword>
<dbReference type="Proteomes" id="UP000280066">
    <property type="component" value="Unassembled WGS sequence"/>
</dbReference>
<keyword evidence="1" id="KW-0472">Membrane</keyword>
<dbReference type="AlphaFoldDB" id="A0A3R9NPR9"/>
<dbReference type="EMBL" id="RWIS01000005">
    <property type="protein sequence ID" value="RSK33909.1"/>
    <property type="molecule type" value="Genomic_DNA"/>
</dbReference>
<feature type="transmembrane region" description="Helical" evidence="1">
    <location>
        <begin position="15"/>
        <end position="35"/>
    </location>
</feature>
<organism evidence="2 3">
    <name type="scientific">Hymenobacter metallilatus</name>
    <dbReference type="NCBI Taxonomy" id="2493666"/>
    <lineage>
        <taxon>Bacteria</taxon>
        <taxon>Pseudomonadati</taxon>
        <taxon>Bacteroidota</taxon>
        <taxon>Cytophagia</taxon>
        <taxon>Cytophagales</taxon>
        <taxon>Hymenobacteraceae</taxon>
        <taxon>Hymenobacter</taxon>
    </lineage>
</organism>
<reference evidence="2 3" key="1">
    <citation type="submission" date="2018-12" db="EMBL/GenBank/DDBJ databases">
        <authorList>
            <person name="Feng G."/>
            <person name="Zhu H."/>
        </authorList>
    </citation>
    <scope>NUCLEOTIDE SEQUENCE [LARGE SCALE GENOMIC DNA]</scope>
    <source>
        <strain evidence="2 3">9PBR-2</strain>
    </source>
</reference>
<sequence length="245" mass="28382">MHYLPFPRRRYRELFFPPGLLALAGLLWLGCVTVVDIKKSTTQYSVVENAQIKSIDWCQQPMDKSQPIIPPCLPSAVLAQFRQWYSFSLIGNTLPDYFTLQHIQIIVQQFQQEPNLDRGMQVHFAAGANYANLVHLLDLLDQAKAQKHWLDLSHEPAMLYCITEKPKPIDPNQPLATDNFICGTKSGIVILNTPTHQVALLDRLQEQLRFFRRLLFSEWRNTALIWLLITALSTWKLRQQWRTAS</sequence>
<comment type="caution">
    <text evidence="2">The sequence shown here is derived from an EMBL/GenBank/DDBJ whole genome shotgun (WGS) entry which is preliminary data.</text>
</comment>
<protein>
    <submittedName>
        <fullName evidence="2">Uncharacterized protein</fullName>
    </submittedName>
</protein>
<evidence type="ECO:0000313" key="2">
    <source>
        <dbReference type="EMBL" id="RSK33909.1"/>
    </source>
</evidence>
<evidence type="ECO:0000313" key="3">
    <source>
        <dbReference type="Proteomes" id="UP000280066"/>
    </source>
</evidence>
<keyword evidence="1" id="KW-0812">Transmembrane</keyword>
<gene>
    <name evidence="2" type="ORF">EI290_09395</name>
</gene>
<evidence type="ECO:0000256" key="1">
    <source>
        <dbReference type="SAM" id="Phobius"/>
    </source>
</evidence>
<accession>A0A3R9NPR9</accession>
<proteinExistence type="predicted"/>
<dbReference type="OrthoDB" id="880827at2"/>
<dbReference type="RefSeq" id="WP_125429024.1">
    <property type="nucleotide sequence ID" value="NZ_RWIS01000005.1"/>
</dbReference>